<evidence type="ECO:0000313" key="3">
    <source>
        <dbReference type="Proteomes" id="UP000053268"/>
    </source>
</evidence>
<keyword evidence="1" id="KW-0472">Membrane</keyword>
<organism evidence="2 3">
    <name type="scientific">Papilio xuthus</name>
    <name type="common">Asian swallowtail butterfly</name>
    <dbReference type="NCBI Taxonomy" id="66420"/>
    <lineage>
        <taxon>Eukaryota</taxon>
        <taxon>Metazoa</taxon>
        <taxon>Ecdysozoa</taxon>
        <taxon>Arthropoda</taxon>
        <taxon>Hexapoda</taxon>
        <taxon>Insecta</taxon>
        <taxon>Pterygota</taxon>
        <taxon>Neoptera</taxon>
        <taxon>Endopterygota</taxon>
        <taxon>Lepidoptera</taxon>
        <taxon>Glossata</taxon>
        <taxon>Ditrysia</taxon>
        <taxon>Papilionoidea</taxon>
        <taxon>Papilionidae</taxon>
        <taxon>Papilioninae</taxon>
        <taxon>Papilio</taxon>
    </lineage>
</organism>
<name>A0A194PYK6_PAPXU</name>
<gene>
    <name evidence="2" type="ORF">RR46_12265</name>
</gene>
<feature type="transmembrane region" description="Helical" evidence="1">
    <location>
        <begin position="38"/>
        <end position="58"/>
    </location>
</feature>
<sequence length="79" mass="8368">MLYLSAETNTGTHFCKFLSPEVGATWGRVRSEHGAGGIMSAALLLLLLLLALAVCSSYGKPVTPQRNLAGTAAARYRCI</sequence>
<proteinExistence type="predicted"/>
<dbReference type="AlphaFoldDB" id="A0A194PYK6"/>
<keyword evidence="1" id="KW-1133">Transmembrane helix</keyword>
<dbReference type="Proteomes" id="UP000053268">
    <property type="component" value="Unassembled WGS sequence"/>
</dbReference>
<dbReference type="EMBL" id="KQ459593">
    <property type="protein sequence ID" value="KPI96235.1"/>
    <property type="molecule type" value="Genomic_DNA"/>
</dbReference>
<protein>
    <submittedName>
        <fullName evidence="2">Uncharacterized protein</fullName>
    </submittedName>
</protein>
<keyword evidence="1" id="KW-0812">Transmembrane</keyword>
<evidence type="ECO:0000313" key="2">
    <source>
        <dbReference type="EMBL" id="KPI96235.1"/>
    </source>
</evidence>
<evidence type="ECO:0000256" key="1">
    <source>
        <dbReference type="SAM" id="Phobius"/>
    </source>
</evidence>
<keyword evidence="3" id="KW-1185">Reference proteome</keyword>
<accession>A0A194PYK6</accession>
<reference evidence="2 3" key="1">
    <citation type="journal article" date="2015" name="Nat. Commun.">
        <title>Outbred genome sequencing and CRISPR/Cas9 gene editing in butterflies.</title>
        <authorList>
            <person name="Li X."/>
            <person name="Fan D."/>
            <person name="Zhang W."/>
            <person name="Liu G."/>
            <person name="Zhang L."/>
            <person name="Zhao L."/>
            <person name="Fang X."/>
            <person name="Chen L."/>
            <person name="Dong Y."/>
            <person name="Chen Y."/>
            <person name="Ding Y."/>
            <person name="Zhao R."/>
            <person name="Feng M."/>
            <person name="Zhu Y."/>
            <person name="Feng Y."/>
            <person name="Jiang X."/>
            <person name="Zhu D."/>
            <person name="Xiang H."/>
            <person name="Feng X."/>
            <person name="Li S."/>
            <person name="Wang J."/>
            <person name="Zhang G."/>
            <person name="Kronforst M.R."/>
            <person name="Wang W."/>
        </authorList>
    </citation>
    <scope>NUCLEOTIDE SEQUENCE [LARGE SCALE GENOMIC DNA]</scope>
    <source>
        <strain evidence="2">Ya'a_city_454_Px</strain>
        <tissue evidence="2">Whole body</tissue>
    </source>
</reference>